<dbReference type="PANTHER" id="PTHR43671">
    <property type="entry name" value="SERINE/THREONINE-PROTEIN KINASE NEK"/>
    <property type="match status" value="1"/>
</dbReference>
<dbReference type="InterPro" id="IPR050660">
    <property type="entry name" value="NEK_Ser/Thr_kinase"/>
</dbReference>
<dbReference type="EMBL" id="BIFR01000001">
    <property type="protein sequence ID" value="GCE13119.1"/>
    <property type="molecule type" value="Genomic_DNA"/>
</dbReference>
<keyword evidence="9" id="KW-1185">Reference proteome</keyword>
<dbReference type="SMART" id="SM00220">
    <property type="entry name" value="S_TKc"/>
    <property type="match status" value="1"/>
</dbReference>
<evidence type="ECO:0000256" key="3">
    <source>
        <dbReference type="ARBA" id="ARBA00022741"/>
    </source>
</evidence>
<accession>A0A402A244</accession>
<evidence type="ECO:0000256" key="1">
    <source>
        <dbReference type="ARBA" id="ARBA00012513"/>
    </source>
</evidence>
<keyword evidence="3" id="KW-0547">Nucleotide-binding</keyword>
<evidence type="ECO:0000256" key="4">
    <source>
        <dbReference type="ARBA" id="ARBA00022777"/>
    </source>
</evidence>
<dbReference type="Pfam" id="PF00069">
    <property type="entry name" value="Pkinase"/>
    <property type="match status" value="1"/>
</dbReference>
<name>A0A402A244_9CHLR</name>
<dbReference type="PROSITE" id="PS00108">
    <property type="entry name" value="PROTEIN_KINASE_ST"/>
    <property type="match status" value="1"/>
</dbReference>
<dbReference type="InterPro" id="IPR000719">
    <property type="entry name" value="Prot_kinase_dom"/>
</dbReference>
<feature type="compositionally biased region" description="Basic residues" evidence="6">
    <location>
        <begin position="322"/>
        <end position="332"/>
    </location>
</feature>
<dbReference type="Gene3D" id="3.30.200.20">
    <property type="entry name" value="Phosphorylase Kinase, domain 1"/>
    <property type="match status" value="1"/>
</dbReference>
<feature type="compositionally biased region" description="Low complexity" evidence="6">
    <location>
        <begin position="346"/>
        <end position="361"/>
    </location>
</feature>
<reference evidence="9" key="1">
    <citation type="submission" date="2018-12" db="EMBL/GenBank/DDBJ databases">
        <title>Tengunoibacter tsumagoiensis gen. nov., sp. nov., Dictyobacter kobayashii sp. nov., D. alpinus sp. nov., and D. joshuensis sp. nov. and description of Dictyobacteraceae fam. nov. within the order Ktedonobacterales isolated from Tengu-no-mugimeshi.</title>
        <authorList>
            <person name="Wang C.M."/>
            <person name="Zheng Y."/>
            <person name="Sakai Y."/>
            <person name="Toyoda A."/>
            <person name="Minakuchi Y."/>
            <person name="Abe K."/>
            <person name="Yokota A."/>
            <person name="Yabe S."/>
        </authorList>
    </citation>
    <scope>NUCLEOTIDE SEQUENCE [LARGE SCALE GENOMIC DNA]</scope>
    <source>
        <strain evidence="9">Uno3</strain>
    </source>
</reference>
<evidence type="ECO:0000313" key="9">
    <source>
        <dbReference type="Proteomes" id="UP000287352"/>
    </source>
</evidence>
<feature type="domain" description="Protein kinase" evidence="7">
    <location>
        <begin position="12"/>
        <end position="292"/>
    </location>
</feature>
<feature type="compositionally biased region" description="Low complexity" evidence="6">
    <location>
        <begin position="432"/>
        <end position="443"/>
    </location>
</feature>
<dbReference type="RefSeq" id="WP_126580676.1">
    <property type="nucleotide sequence ID" value="NZ_BIFR01000001.1"/>
</dbReference>
<feature type="compositionally biased region" description="Basic and acidic residues" evidence="6">
    <location>
        <begin position="420"/>
        <end position="430"/>
    </location>
</feature>
<dbReference type="OrthoDB" id="9814968at2"/>
<dbReference type="GO" id="GO:0004674">
    <property type="term" value="F:protein serine/threonine kinase activity"/>
    <property type="evidence" value="ECO:0007669"/>
    <property type="project" value="UniProtKB-EC"/>
</dbReference>
<dbReference type="InterPro" id="IPR011009">
    <property type="entry name" value="Kinase-like_dom_sf"/>
</dbReference>
<dbReference type="AlphaFoldDB" id="A0A402A244"/>
<dbReference type="Proteomes" id="UP000287352">
    <property type="component" value="Unassembled WGS sequence"/>
</dbReference>
<sequence length="487" mass="53536">MTFSTGHLIGGYRILSEIAHGAYASVYKAAHTVLSNRIVAIKILNTATPDAQKMYELFFQEARLLEQLRHPHILAILDANMQDGIPYIVKEYAPHGSLRDLLRQYKGHPLPVEQALSILRQAGDALQFVHQQRVVHCDLKPENILFGIHDEVLLADFDIAQIVQNPGLSASGIGGSPSYMAPEHFQGKVRLESDQYSLACIAYELFTGQRPFAGTDFETLKHEHLTATPTPLTHLNPELPFHIEQAVFTALAKKYTQRYRDVATFIEALDPVQAPEATQQWTYIPQQGQRLLLKDTQRRSKADDELYYEATVVEVPEEVSKPRSKAPAKPKKASQEVTATPKKRTATTSAASTSKSRAAKTINSEKQATADTSPKKRATNSQPVVGAASTRSKQTVNAKDAPIPKKRSTTETASPRAPKKTVESPKERAKPASTRSVASSSTAKKPSSDVVTTENALRKLILDGGSHVQDGSEVVKPARPSRKTKNT</sequence>
<dbReference type="PANTHER" id="PTHR43671:SF13">
    <property type="entry name" value="SERINE_THREONINE-PROTEIN KINASE NEK2"/>
    <property type="match status" value="1"/>
</dbReference>
<feature type="compositionally biased region" description="Polar residues" evidence="6">
    <location>
        <begin position="362"/>
        <end position="372"/>
    </location>
</feature>
<comment type="caution">
    <text evidence="8">The sequence shown here is derived from an EMBL/GenBank/DDBJ whole genome shotgun (WGS) entry which is preliminary data.</text>
</comment>
<keyword evidence="4" id="KW-0418">Kinase</keyword>
<dbReference type="Gene3D" id="1.10.510.10">
    <property type="entry name" value="Transferase(Phosphotransferase) domain 1"/>
    <property type="match status" value="1"/>
</dbReference>
<proteinExistence type="predicted"/>
<feature type="region of interest" description="Disordered" evidence="6">
    <location>
        <begin position="317"/>
        <end position="487"/>
    </location>
</feature>
<evidence type="ECO:0000259" key="7">
    <source>
        <dbReference type="PROSITE" id="PS50011"/>
    </source>
</evidence>
<dbReference type="SUPFAM" id="SSF56112">
    <property type="entry name" value="Protein kinase-like (PK-like)"/>
    <property type="match status" value="1"/>
</dbReference>
<evidence type="ECO:0000256" key="5">
    <source>
        <dbReference type="ARBA" id="ARBA00022840"/>
    </source>
</evidence>
<evidence type="ECO:0000256" key="6">
    <source>
        <dbReference type="SAM" id="MobiDB-lite"/>
    </source>
</evidence>
<dbReference type="PROSITE" id="PS50011">
    <property type="entry name" value="PROTEIN_KINASE_DOM"/>
    <property type="match status" value="1"/>
</dbReference>
<dbReference type="EC" id="2.7.11.1" evidence="1"/>
<keyword evidence="2" id="KW-0808">Transferase</keyword>
<gene>
    <name evidence="8" type="ORF">KTT_29780</name>
</gene>
<dbReference type="GO" id="GO:0005524">
    <property type="term" value="F:ATP binding"/>
    <property type="evidence" value="ECO:0007669"/>
    <property type="project" value="UniProtKB-KW"/>
</dbReference>
<organism evidence="8 9">
    <name type="scientific">Tengunoibacter tsumagoiensis</name>
    <dbReference type="NCBI Taxonomy" id="2014871"/>
    <lineage>
        <taxon>Bacteria</taxon>
        <taxon>Bacillati</taxon>
        <taxon>Chloroflexota</taxon>
        <taxon>Ktedonobacteria</taxon>
        <taxon>Ktedonobacterales</taxon>
        <taxon>Dictyobacteraceae</taxon>
        <taxon>Tengunoibacter</taxon>
    </lineage>
</organism>
<dbReference type="CDD" id="cd14014">
    <property type="entry name" value="STKc_PknB_like"/>
    <property type="match status" value="1"/>
</dbReference>
<dbReference type="InterPro" id="IPR008271">
    <property type="entry name" value="Ser/Thr_kinase_AS"/>
</dbReference>
<protein>
    <recommendedName>
        <fullName evidence="1">non-specific serine/threonine protein kinase</fullName>
        <ecNumber evidence="1">2.7.11.1</ecNumber>
    </recommendedName>
</protein>
<keyword evidence="5" id="KW-0067">ATP-binding</keyword>
<feature type="compositionally biased region" description="Polar residues" evidence="6">
    <location>
        <begin position="379"/>
        <end position="397"/>
    </location>
</feature>
<evidence type="ECO:0000313" key="8">
    <source>
        <dbReference type="EMBL" id="GCE13119.1"/>
    </source>
</evidence>
<evidence type="ECO:0000256" key="2">
    <source>
        <dbReference type="ARBA" id="ARBA00022679"/>
    </source>
</evidence>